<protein>
    <recommendedName>
        <fullName evidence="3">Transposase (putative) gypsy type domain-containing protein</fullName>
    </recommendedName>
</protein>
<reference evidence="4" key="1">
    <citation type="submission" date="2023-07" db="EMBL/GenBank/DDBJ databases">
        <title>A chromosome-level genome assembly of Lolium multiflorum.</title>
        <authorList>
            <person name="Chen Y."/>
            <person name="Copetti D."/>
            <person name="Kolliker R."/>
            <person name="Studer B."/>
        </authorList>
    </citation>
    <scope>NUCLEOTIDE SEQUENCE</scope>
    <source>
        <strain evidence="4">02402/16</strain>
        <tissue evidence="4">Leaf</tissue>
    </source>
</reference>
<feature type="compositionally biased region" description="Low complexity" evidence="2">
    <location>
        <begin position="450"/>
        <end position="468"/>
    </location>
</feature>
<organism evidence="4 5">
    <name type="scientific">Lolium multiflorum</name>
    <name type="common">Italian ryegrass</name>
    <name type="synonym">Lolium perenne subsp. multiflorum</name>
    <dbReference type="NCBI Taxonomy" id="4521"/>
    <lineage>
        <taxon>Eukaryota</taxon>
        <taxon>Viridiplantae</taxon>
        <taxon>Streptophyta</taxon>
        <taxon>Embryophyta</taxon>
        <taxon>Tracheophyta</taxon>
        <taxon>Spermatophyta</taxon>
        <taxon>Magnoliopsida</taxon>
        <taxon>Liliopsida</taxon>
        <taxon>Poales</taxon>
        <taxon>Poaceae</taxon>
        <taxon>BOP clade</taxon>
        <taxon>Pooideae</taxon>
        <taxon>Poodae</taxon>
        <taxon>Poeae</taxon>
        <taxon>Poeae Chloroplast Group 2 (Poeae type)</taxon>
        <taxon>Loliodinae</taxon>
        <taxon>Loliinae</taxon>
        <taxon>Lolium</taxon>
    </lineage>
</organism>
<proteinExistence type="predicted"/>
<dbReference type="InterPro" id="IPR007321">
    <property type="entry name" value="Transposase_28"/>
</dbReference>
<dbReference type="PANTHER" id="PTHR33026">
    <property type="entry name" value="OS06G0360600 PROTEIN"/>
    <property type="match status" value="1"/>
</dbReference>
<feature type="region of interest" description="Disordered" evidence="2">
    <location>
        <begin position="165"/>
        <end position="187"/>
    </location>
</feature>
<feature type="region of interest" description="Disordered" evidence="2">
    <location>
        <begin position="385"/>
        <end position="516"/>
    </location>
</feature>
<feature type="coiled-coil region" evidence="1">
    <location>
        <begin position="608"/>
        <end position="648"/>
    </location>
</feature>
<comment type="caution">
    <text evidence="4">The sequence shown here is derived from an EMBL/GenBank/DDBJ whole genome shotgun (WGS) entry which is preliminary data.</text>
</comment>
<dbReference type="Proteomes" id="UP001231189">
    <property type="component" value="Unassembled WGS sequence"/>
</dbReference>
<dbReference type="Pfam" id="PF04195">
    <property type="entry name" value="Transposase_28"/>
    <property type="match status" value="1"/>
</dbReference>
<evidence type="ECO:0000313" key="4">
    <source>
        <dbReference type="EMBL" id="KAK1662605.1"/>
    </source>
</evidence>
<dbReference type="AlphaFoldDB" id="A0AAD8WJX5"/>
<feature type="region of interest" description="Disordered" evidence="2">
    <location>
        <begin position="92"/>
        <end position="115"/>
    </location>
</feature>
<dbReference type="EMBL" id="JAUUTY010000003">
    <property type="protein sequence ID" value="KAK1662605.1"/>
    <property type="molecule type" value="Genomic_DNA"/>
</dbReference>
<evidence type="ECO:0000256" key="1">
    <source>
        <dbReference type="SAM" id="Coils"/>
    </source>
</evidence>
<accession>A0AAD8WJX5</accession>
<keyword evidence="1" id="KW-0175">Coiled coil</keyword>
<feature type="compositionally biased region" description="Polar residues" evidence="2">
    <location>
        <begin position="427"/>
        <end position="443"/>
    </location>
</feature>
<feature type="compositionally biased region" description="Basic and acidic residues" evidence="2">
    <location>
        <begin position="169"/>
        <end position="186"/>
    </location>
</feature>
<keyword evidence="5" id="KW-1185">Reference proteome</keyword>
<feature type="compositionally biased region" description="Basic and acidic residues" evidence="2">
    <location>
        <begin position="398"/>
        <end position="410"/>
    </location>
</feature>
<feature type="domain" description="Transposase (putative) gypsy type" evidence="3">
    <location>
        <begin position="230"/>
        <end position="297"/>
    </location>
</feature>
<name>A0AAD8WJX5_LOLMU</name>
<dbReference type="PANTHER" id="PTHR33026:SF7">
    <property type="entry name" value="OS03G0100275 PROTEIN"/>
    <property type="match status" value="1"/>
</dbReference>
<sequence length="824" mass="91394">MRTVTFTFSPPSPLRLLPRASAARQISTPANSFSENFKSRSSKVSLDPTCLRLTGKSSPSPIRGLAGDLRVESGSSFLAGVTGNRHAIAAGSMSTSSPRFTDSSPNNPQPNSTEPTFIEALDFLPPNISDIRLAQPFSASSSNILGRIPTVEEIQAEIEGQARMAAKVPEVEQKKGSKSRNREGEKGQWWPCEVTDSELKAFAKEGFIAPDTWSFQKESSTPNPEPEERVFTKAWVERDLSLPPPEFFLSVLSTYGLQPHNIYPNSFILLSNFVTLYEGHLGIRPDIRLWQFFYRVKKETKDKVMVNCGSMTFVLRAQRIYSDLAHESVRYWNAGWFCVKNVPVPGVHNGLPAFINNPSEELASWCFIPSIRNWTRLLGGSLASGEASAKKAKTKPPPRLDSKKAERECIKQLATAGEGSRPLLPGATSQKVTTSRANTQKPITNYLKMSPAIGPTTPAPPSTSNTAPKPTPPEAQPSPDPAANAQVEIIPVSSEKGGGSCSAAKRNAPEEPQGQGLEEAEAYSHKFFNKLTEMEKWELKQDLLNSMLNNAWGKADIESPKIQNHKKEISEFLDQLLIKRKEQQALHYELHKNIALQRRLTLSQADKIHDAKERIAELEKLLAEAQELEAMRSAHKDLESKLKEVEKGRKDSDTLTKLQEDVQHLLTYMRTSEQGWDLLNAGIMEPLGYDEAKHEMFPCDDLIQLAGDDCKDLISVSREICHNLAIKDCRTCDVRDLIRRIDLLPELVVDLQASSPRGATQMSLAMFLARALTLNIDVATAGIPLDADADALLDACSGYDTRIARRIRHEEFYDKVMLPADEAL</sequence>
<evidence type="ECO:0000259" key="3">
    <source>
        <dbReference type="Pfam" id="PF04195"/>
    </source>
</evidence>
<evidence type="ECO:0000256" key="2">
    <source>
        <dbReference type="SAM" id="MobiDB-lite"/>
    </source>
</evidence>
<gene>
    <name evidence="4" type="ORF">QYE76_050764</name>
</gene>
<evidence type="ECO:0000313" key="5">
    <source>
        <dbReference type="Proteomes" id="UP001231189"/>
    </source>
</evidence>
<feature type="compositionally biased region" description="Pro residues" evidence="2">
    <location>
        <begin position="469"/>
        <end position="480"/>
    </location>
</feature>